<dbReference type="RefSeq" id="WP_005371392.1">
    <property type="nucleotide sequence ID" value="NZ_CM001475.1"/>
</dbReference>
<keyword evidence="3" id="KW-1185">Reference proteome</keyword>
<dbReference type="HOGENOM" id="CLU_068226_6_0_6"/>
<dbReference type="InterPro" id="IPR002686">
    <property type="entry name" value="Transposase_17"/>
</dbReference>
<gene>
    <name evidence="2" type="ORF">Metal_1725</name>
</gene>
<dbReference type="SUPFAM" id="SSF143422">
    <property type="entry name" value="Transposase IS200-like"/>
    <property type="match status" value="1"/>
</dbReference>
<organism evidence="2 3">
    <name type="scientific">Methylomicrobium album BG8</name>
    <dbReference type="NCBI Taxonomy" id="686340"/>
    <lineage>
        <taxon>Bacteria</taxon>
        <taxon>Pseudomonadati</taxon>
        <taxon>Pseudomonadota</taxon>
        <taxon>Gammaproteobacteria</taxon>
        <taxon>Methylococcales</taxon>
        <taxon>Methylococcaceae</taxon>
        <taxon>Methylomicrobium</taxon>
    </lineage>
</organism>
<evidence type="ECO:0000259" key="1">
    <source>
        <dbReference type="SMART" id="SM01321"/>
    </source>
</evidence>
<dbReference type="EMBL" id="CM001475">
    <property type="protein sequence ID" value="EIC29495.1"/>
    <property type="molecule type" value="Genomic_DNA"/>
</dbReference>
<protein>
    <submittedName>
        <fullName evidence="2">Transposase</fullName>
    </submittedName>
</protein>
<dbReference type="PANTHER" id="PTHR36966:SF1">
    <property type="entry name" value="REP-ASSOCIATED TYROSINE TRANSPOSASE"/>
    <property type="match status" value="1"/>
</dbReference>
<dbReference type="GO" id="GO:0004803">
    <property type="term" value="F:transposase activity"/>
    <property type="evidence" value="ECO:0007669"/>
    <property type="project" value="InterPro"/>
</dbReference>
<dbReference type="Gene3D" id="3.30.70.1290">
    <property type="entry name" value="Transposase IS200-like"/>
    <property type="match status" value="1"/>
</dbReference>
<evidence type="ECO:0000313" key="2">
    <source>
        <dbReference type="EMBL" id="EIC29495.1"/>
    </source>
</evidence>
<evidence type="ECO:0000313" key="3">
    <source>
        <dbReference type="Proteomes" id="UP000005090"/>
    </source>
</evidence>
<accession>H8GMU3</accession>
<dbReference type="AlphaFoldDB" id="H8GMU3"/>
<dbReference type="STRING" id="686340.Metal_1725"/>
<dbReference type="SMART" id="SM01321">
    <property type="entry name" value="Y1_Tnp"/>
    <property type="match status" value="1"/>
</dbReference>
<dbReference type="GO" id="GO:0006313">
    <property type="term" value="P:DNA transposition"/>
    <property type="evidence" value="ECO:0007669"/>
    <property type="project" value="InterPro"/>
</dbReference>
<dbReference type="GO" id="GO:0043565">
    <property type="term" value="F:sequence-specific DNA binding"/>
    <property type="evidence" value="ECO:0007669"/>
    <property type="project" value="TreeGrafter"/>
</dbReference>
<sequence>MSNYRRNFVAGGCYFFTVNLLDRKQTLLTDHIGLLRDSVRRVKILYPFHIDAWVVLPDHMHCIWTLPSDSDDYPLRWRLIKLLFSKGLPNIERISPLRRRRAERGIWQRRYWEHTLASERDYSRHIDYVHVNPLKHGYVSRVRDWPYSSFHRYVCYATAFCRWTGAEK</sequence>
<dbReference type="InterPro" id="IPR052715">
    <property type="entry name" value="RAYT_transposase"/>
</dbReference>
<dbReference type="Proteomes" id="UP000005090">
    <property type="component" value="Chromosome"/>
</dbReference>
<name>H8GMU3_METAL</name>
<proteinExistence type="predicted"/>
<reference evidence="2 3" key="1">
    <citation type="journal article" date="2013" name="Genome Announc.">
        <title>Genome Sequence of the Obligate Gammaproteobacterial Methanotroph Methylomicrobium album Strain BG8.</title>
        <authorList>
            <person name="Kits K.D."/>
            <person name="Kalyuzhnaya M.G."/>
            <person name="Klotz M.G."/>
            <person name="Jetten M.S."/>
            <person name="Op den Camp H.J."/>
            <person name="Vuilleumier S."/>
            <person name="Bringel F."/>
            <person name="Dispirito A.A."/>
            <person name="Murrell J.C."/>
            <person name="Bruce D."/>
            <person name="Cheng J.F."/>
            <person name="Copeland A."/>
            <person name="Goodwin L."/>
            <person name="Hauser L."/>
            <person name="Lajus A."/>
            <person name="Land M.L."/>
            <person name="Lapidus A."/>
            <person name="Lucas S."/>
            <person name="Medigue C."/>
            <person name="Pitluck S."/>
            <person name="Woyke T."/>
            <person name="Zeytun A."/>
            <person name="Stein L.Y."/>
        </authorList>
    </citation>
    <scope>NUCLEOTIDE SEQUENCE [LARGE SCALE GENOMIC DNA]</scope>
    <source>
        <strain evidence="2 3">BG8</strain>
    </source>
</reference>
<dbReference type="NCBIfam" id="NF047646">
    <property type="entry name" value="REP_Tyr_transpos"/>
    <property type="match status" value="1"/>
</dbReference>
<dbReference type="PANTHER" id="PTHR36966">
    <property type="entry name" value="REP-ASSOCIATED TYROSINE TRANSPOSASE"/>
    <property type="match status" value="1"/>
</dbReference>
<dbReference type="InterPro" id="IPR036515">
    <property type="entry name" value="Transposase_17_sf"/>
</dbReference>
<feature type="domain" description="Transposase IS200-like" evidence="1">
    <location>
        <begin position="9"/>
        <end position="132"/>
    </location>
</feature>
<dbReference type="eggNOG" id="COG1943">
    <property type="taxonomic scope" value="Bacteria"/>
</dbReference>